<dbReference type="EMBL" id="CP058595">
    <property type="protein sequence ID" value="QLG45919.1"/>
    <property type="molecule type" value="Genomic_DNA"/>
</dbReference>
<name>A0A7H9AR76_9FLAO</name>
<accession>A0A7H9AR76</accession>
<keyword evidence="1" id="KW-0812">Transmembrane</keyword>
<dbReference type="RefSeq" id="WP_179242205.1">
    <property type="nucleotide sequence ID" value="NZ_CP058595.1"/>
</dbReference>
<gene>
    <name evidence="2" type="ORF">HYG79_11350</name>
</gene>
<dbReference type="Proteomes" id="UP000509302">
    <property type="component" value="Chromosome"/>
</dbReference>
<sequence>MSEQIKKDGKHIGHFVSAVVFFQILPLIPLWFEYQHTSDISIDSLILCSSMYAFATGFSSKYEWQLSICFLTGILLAGTYHSVNLDENGVEIINISAFPLNEAGAFYTILAVFIMHLIERYSRHINGKEPFFLFTKNTKES</sequence>
<keyword evidence="1" id="KW-1133">Transmembrane helix</keyword>
<keyword evidence="3" id="KW-1185">Reference proteome</keyword>
<evidence type="ECO:0000313" key="3">
    <source>
        <dbReference type="Proteomes" id="UP000509302"/>
    </source>
</evidence>
<proteinExistence type="predicted"/>
<protein>
    <submittedName>
        <fullName evidence="2">Uncharacterized protein</fullName>
    </submittedName>
</protein>
<dbReference type="KEGG" id="cagg:HYG79_11350"/>
<organism evidence="2 3">
    <name type="scientific">Costertonia aggregata</name>
    <dbReference type="NCBI Taxonomy" id="343403"/>
    <lineage>
        <taxon>Bacteria</taxon>
        <taxon>Pseudomonadati</taxon>
        <taxon>Bacteroidota</taxon>
        <taxon>Flavobacteriia</taxon>
        <taxon>Flavobacteriales</taxon>
        <taxon>Flavobacteriaceae</taxon>
        <taxon>Costertonia</taxon>
    </lineage>
</organism>
<feature type="transmembrane region" description="Helical" evidence="1">
    <location>
        <begin position="95"/>
        <end position="118"/>
    </location>
</feature>
<evidence type="ECO:0000256" key="1">
    <source>
        <dbReference type="SAM" id="Phobius"/>
    </source>
</evidence>
<evidence type="ECO:0000313" key="2">
    <source>
        <dbReference type="EMBL" id="QLG45919.1"/>
    </source>
</evidence>
<keyword evidence="1" id="KW-0472">Membrane</keyword>
<feature type="transmembrane region" description="Helical" evidence="1">
    <location>
        <begin position="66"/>
        <end position="83"/>
    </location>
</feature>
<feature type="transmembrane region" description="Helical" evidence="1">
    <location>
        <begin position="12"/>
        <end position="34"/>
    </location>
</feature>
<reference evidence="2 3" key="1">
    <citation type="journal article" date="2006" name="Int. J. Syst. Evol. Microbiol.">
        <title>Costertonia aggregata gen. nov., sp. nov., a mesophilic marine bacterium of the family Flavobacteriaceae, isolated from a mature biofilm.</title>
        <authorList>
            <person name="Kwon K.K."/>
            <person name="Lee Y.K."/>
            <person name="Lee H.K."/>
        </authorList>
    </citation>
    <scope>NUCLEOTIDE SEQUENCE [LARGE SCALE GENOMIC DNA]</scope>
    <source>
        <strain evidence="2 3">KCCM 42265</strain>
    </source>
</reference>
<dbReference type="AlphaFoldDB" id="A0A7H9AR76"/>